<keyword evidence="6" id="KW-0963">Cytoplasm</keyword>
<dbReference type="CDD" id="cd14275">
    <property type="entry name" value="UBA_EF-Ts"/>
    <property type="match status" value="1"/>
</dbReference>
<comment type="subcellular location">
    <subcellularLocation>
        <location evidence="6 8">Cytoplasm</location>
    </subcellularLocation>
</comment>
<evidence type="ECO:0000256" key="6">
    <source>
        <dbReference type="HAMAP-Rule" id="MF_00050"/>
    </source>
</evidence>
<dbReference type="EMBL" id="FWXW01000001">
    <property type="protein sequence ID" value="SMC37022.1"/>
    <property type="molecule type" value="Genomic_DNA"/>
</dbReference>
<dbReference type="STRING" id="1122930.SAMN02745168_0505"/>
<keyword evidence="4 6" id="KW-0648">Protein biosynthesis</keyword>
<feature type="domain" description="UBA" evidence="9">
    <location>
        <begin position="4"/>
        <end position="42"/>
    </location>
</feature>
<accession>A0A1W1YLL4</accession>
<gene>
    <name evidence="6" type="primary">tsf</name>
    <name evidence="10" type="ORF">SAMN02745168_0505</name>
</gene>
<dbReference type="Gene3D" id="1.10.286.20">
    <property type="match status" value="1"/>
</dbReference>
<sequence length="304" mass="33098">MAFTAKDVQTLREMTGVGMMDCKKALAASDGDMEKAVEFLREKGLAAAQKKAGRIAAEGVVEAIVDKNGVGAVVEVNSETDFVAKNESFRQFVSDIAAVVAEKDPADLDALMALPYPGSDKTITEMQQEKVLVIGENIKIRRFARYATGYNVAYVHMGGRIGVIVNMEVSGSLKDNPAVHELGKDICMQIAAMRPLYLDSTAVPADTVESEKHILMEQVMQEGKPAQVAEKIVAGRINKFFEEVCLMNQAFVKENKITVEKHVQQVAKELGGSIAVKAFTRYEKGEGIEKKSCNFAEEVAGMVK</sequence>
<dbReference type="Gene3D" id="3.30.479.20">
    <property type="entry name" value="Elongation factor Ts, dimerisation domain"/>
    <property type="match status" value="2"/>
</dbReference>
<dbReference type="PROSITE" id="PS01126">
    <property type="entry name" value="EF_TS_1"/>
    <property type="match status" value="1"/>
</dbReference>
<dbReference type="RefSeq" id="WP_084233146.1">
    <property type="nucleotide sequence ID" value="NZ_FWXW01000001.1"/>
</dbReference>
<dbReference type="InterPro" id="IPR018101">
    <property type="entry name" value="Transl_elong_Ts_CS"/>
</dbReference>
<dbReference type="PROSITE" id="PS01127">
    <property type="entry name" value="EF_TS_2"/>
    <property type="match status" value="1"/>
</dbReference>
<reference evidence="10 11" key="1">
    <citation type="submission" date="2017-04" db="EMBL/GenBank/DDBJ databases">
        <authorList>
            <person name="Afonso C.L."/>
            <person name="Miller P.J."/>
            <person name="Scott M.A."/>
            <person name="Spackman E."/>
            <person name="Goraichik I."/>
            <person name="Dimitrov K.M."/>
            <person name="Suarez D.L."/>
            <person name="Swayne D.E."/>
        </authorList>
    </citation>
    <scope>NUCLEOTIDE SEQUENCE [LARGE SCALE GENOMIC DNA]</scope>
    <source>
        <strain evidence="10 11">DSM 12816</strain>
    </source>
</reference>
<organism evidence="10 11">
    <name type="scientific">Papillibacter cinnamivorans DSM 12816</name>
    <dbReference type="NCBI Taxonomy" id="1122930"/>
    <lineage>
        <taxon>Bacteria</taxon>
        <taxon>Bacillati</taxon>
        <taxon>Bacillota</taxon>
        <taxon>Clostridia</taxon>
        <taxon>Eubacteriales</taxon>
        <taxon>Oscillospiraceae</taxon>
        <taxon>Papillibacter</taxon>
    </lineage>
</organism>
<dbReference type="SMART" id="SM00165">
    <property type="entry name" value="UBA"/>
    <property type="match status" value="1"/>
</dbReference>
<proteinExistence type="inferred from homology"/>
<dbReference type="InterPro" id="IPR015940">
    <property type="entry name" value="UBA"/>
</dbReference>
<dbReference type="PANTHER" id="PTHR11741:SF0">
    <property type="entry name" value="ELONGATION FACTOR TS, MITOCHONDRIAL"/>
    <property type="match status" value="1"/>
</dbReference>
<dbReference type="InterPro" id="IPR036402">
    <property type="entry name" value="EF-Ts_dimer_sf"/>
</dbReference>
<evidence type="ECO:0000256" key="1">
    <source>
        <dbReference type="ARBA" id="ARBA00005532"/>
    </source>
</evidence>
<keyword evidence="11" id="KW-1185">Reference proteome</keyword>
<evidence type="ECO:0000313" key="10">
    <source>
        <dbReference type="EMBL" id="SMC37022.1"/>
    </source>
</evidence>
<dbReference type="SUPFAM" id="SSF54713">
    <property type="entry name" value="Elongation factor Ts (EF-Ts), dimerisation domain"/>
    <property type="match status" value="2"/>
</dbReference>
<evidence type="ECO:0000313" key="11">
    <source>
        <dbReference type="Proteomes" id="UP000192790"/>
    </source>
</evidence>
<evidence type="ECO:0000256" key="4">
    <source>
        <dbReference type="ARBA" id="ARBA00022917"/>
    </source>
</evidence>
<dbReference type="GO" id="GO:0005737">
    <property type="term" value="C:cytoplasm"/>
    <property type="evidence" value="ECO:0007669"/>
    <property type="project" value="UniProtKB-SubCell"/>
</dbReference>
<keyword evidence="3 6" id="KW-0251">Elongation factor</keyword>
<dbReference type="FunFam" id="1.10.8.10:FF:000001">
    <property type="entry name" value="Elongation factor Ts"/>
    <property type="match status" value="1"/>
</dbReference>
<feature type="region of interest" description="Involved in Mg(2+) ion dislocation from EF-Tu" evidence="6">
    <location>
        <begin position="80"/>
        <end position="83"/>
    </location>
</feature>
<evidence type="ECO:0000256" key="2">
    <source>
        <dbReference type="ARBA" id="ARBA00016956"/>
    </source>
</evidence>
<dbReference type="FunFam" id="1.10.286.20:FF:000001">
    <property type="entry name" value="Elongation factor Ts"/>
    <property type="match status" value="1"/>
</dbReference>
<evidence type="ECO:0000256" key="3">
    <source>
        <dbReference type="ARBA" id="ARBA00022768"/>
    </source>
</evidence>
<dbReference type="NCBIfam" id="TIGR00116">
    <property type="entry name" value="tsf"/>
    <property type="match status" value="1"/>
</dbReference>
<protein>
    <recommendedName>
        <fullName evidence="2 6">Elongation factor Ts</fullName>
        <shortName evidence="6">EF-Ts</shortName>
    </recommendedName>
</protein>
<dbReference type="GO" id="GO:0003746">
    <property type="term" value="F:translation elongation factor activity"/>
    <property type="evidence" value="ECO:0007669"/>
    <property type="project" value="UniProtKB-UniRule"/>
</dbReference>
<dbReference type="HAMAP" id="MF_00050">
    <property type="entry name" value="EF_Ts"/>
    <property type="match status" value="1"/>
</dbReference>
<dbReference type="PANTHER" id="PTHR11741">
    <property type="entry name" value="ELONGATION FACTOR TS"/>
    <property type="match status" value="1"/>
</dbReference>
<dbReference type="Proteomes" id="UP000192790">
    <property type="component" value="Unassembled WGS sequence"/>
</dbReference>
<dbReference type="InterPro" id="IPR009060">
    <property type="entry name" value="UBA-like_sf"/>
</dbReference>
<dbReference type="OrthoDB" id="9808348at2"/>
<dbReference type="Pfam" id="PF00889">
    <property type="entry name" value="EF_TS"/>
    <property type="match status" value="1"/>
</dbReference>
<dbReference type="SUPFAM" id="SSF46934">
    <property type="entry name" value="UBA-like"/>
    <property type="match status" value="1"/>
</dbReference>
<name>A0A1W1YLL4_9FIRM</name>
<dbReference type="InterPro" id="IPR001816">
    <property type="entry name" value="Transl_elong_EFTs/EF1B"/>
</dbReference>
<comment type="similarity">
    <text evidence="1 6 7">Belongs to the EF-Ts family.</text>
</comment>
<evidence type="ECO:0000256" key="5">
    <source>
        <dbReference type="ARBA" id="ARBA00025453"/>
    </source>
</evidence>
<dbReference type="Gene3D" id="1.10.8.10">
    <property type="entry name" value="DNA helicase RuvA subunit, C-terminal domain"/>
    <property type="match status" value="1"/>
</dbReference>
<dbReference type="InterPro" id="IPR014039">
    <property type="entry name" value="Transl_elong_EFTs/EF1B_dimer"/>
</dbReference>
<evidence type="ECO:0000259" key="9">
    <source>
        <dbReference type="SMART" id="SM00165"/>
    </source>
</evidence>
<evidence type="ECO:0000256" key="7">
    <source>
        <dbReference type="RuleBase" id="RU000642"/>
    </source>
</evidence>
<dbReference type="AlphaFoldDB" id="A0A1W1YLL4"/>
<comment type="function">
    <text evidence="5 6 7">Associates with the EF-Tu.GDP complex and induces the exchange of GDP to GTP. It remains bound to the aminoacyl-tRNA.EF-Tu.GTP complex up to the GTP hydrolysis stage on the ribosome.</text>
</comment>
<evidence type="ECO:0000256" key="8">
    <source>
        <dbReference type="RuleBase" id="RU000643"/>
    </source>
</evidence>